<evidence type="ECO:0000313" key="1">
    <source>
        <dbReference type="EMBL" id="SDI52706.1"/>
    </source>
</evidence>
<protein>
    <submittedName>
        <fullName evidence="1">Uncharacterized protein</fullName>
    </submittedName>
</protein>
<proteinExistence type="predicted"/>
<gene>
    <name evidence="1" type="ORF">SAMN04487909_1053</name>
</gene>
<evidence type="ECO:0000313" key="2">
    <source>
        <dbReference type="Proteomes" id="UP000182836"/>
    </source>
</evidence>
<dbReference type="AlphaFoldDB" id="A0A1G8LAN0"/>
<dbReference type="EMBL" id="FNED01000005">
    <property type="protein sequence ID" value="SDI52706.1"/>
    <property type="molecule type" value="Genomic_DNA"/>
</dbReference>
<reference evidence="1 2" key="1">
    <citation type="submission" date="2016-10" db="EMBL/GenBank/DDBJ databases">
        <authorList>
            <person name="de Groot N.N."/>
        </authorList>
    </citation>
    <scope>NUCLEOTIDE SEQUENCE [LARGE SCALE GENOMIC DNA]</scope>
    <source>
        <strain evidence="1 2">DSM 2895</strain>
    </source>
</reference>
<name>A0A1G8LAN0_ANEMI</name>
<organism evidence="1 2">
    <name type="scientific">Aneurinibacillus migulanus</name>
    <name type="common">Bacillus migulanus</name>
    <dbReference type="NCBI Taxonomy" id="47500"/>
    <lineage>
        <taxon>Bacteria</taxon>
        <taxon>Bacillati</taxon>
        <taxon>Bacillota</taxon>
        <taxon>Bacilli</taxon>
        <taxon>Bacillales</taxon>
        <taxon>Paenibacillaceae</taxon>
        <taxon>Aneurinibacillus group</taxon>
        <taxon>Aneurinibacillus</taxon>
    </lineage>
</organism>
<dbReference type="Proteomes" id="UP000182836">
    <property type="component" value="Unassembled WGS sequence"/>
</dbReference>
<dbReference type="RefSeq" id="WP_141391415.1">
    <property type="nucleotide sequence ID" value="NZ_BJOA01000066.1"/>
</dbReference>
<accession>A0A1G8LAN0</accession>
<sequence length="100" mass="11172">MVTTVIVSPLNFCPISNKVDDKMAITIDKSITATLTPEQAKQLRDAAQNSYNAWQAALDAKKQVIQSEININKKLDTMENNLKNDFNNRISLAENNISFS</sequence>
<dbReference type="GeneID" id="42309830"/>